<sequence length="219" mass="26130">MHKLYTYVKDELIKIKRPEKIEQQEAYLRNQFSCLGLTTKERRDVYNQAIKLEANPAIDWDLLFACFDDEYRELHYFACYYLEKKKQALTIDDVDKLKKLVQTNSWWDSVDSLDLTIGSIGLVDERLNDIMIAWSTDEDFWVRRIAIDHQLMRKEKTNTQLLETIIVNNFGSDEFFINKAIGWALRQYSKTDPAWVRDFLERYQSQMAKLSIREASKYI</sequence>
<dbReference type="PANTHER" id="PTHR34070:SF1">
    <property type="entry name" value="DNA ALKYLATION REPAIR PROTEIN"/>
    <property type="match status" value="1"/>
</dbReference>
<accession>A0A4R8ACV6</accession>
<evidence type="ECO:0000313" key="2">
    <source>
        <dbReference type="Proteomes" id="UP000294743"/>
    </source>
</evidence>
<dbReference type="InterPro" id="IPR016024">
    <property type="entry name" value="ARM-type_fold"/>
</dbReference>
<dbReference type="CDD" id="cd07064">
    <property type="entry name" value="AlkD_like_1"/>
    <property type="match status" value="1"/>
</dbReference>
<dbReference type="RefSeq" id="WP_134167327.1">
    <property type="nucleotide sequence ID" value="NZ_SODD01000001.1"/>
</dbReference>
<keyword evidence="2" id="KW-1185">Reference proteome</keyword>
<organism evidence="1 2">
    <name type="scientific">Breznakia blatticola</name>
    <dbReference type="NCBI Taxonomy" id="1754012"/>
    <lineage>
        <taxon>Bacteria</taxon>
        <taxon>Bacillati</taxon>
        <taxon>Bacillota</taxon>
        <taxon>Erysipelotrichia</taxon>
        <taxon>Erysipelotrichales</taxon>
        <taxon>Erysipelotrichaceae</taxon>
        <taxon>Breznakia</taxon>
    </lineage>
</organism>
<evidence type="ECO:0000313" key="1">
    <source>
        <dbReference type="EMBL" id="TDW26363.1"/>
    </source>
</evidence>
<name>A0A4R8ACV6_9FIRM</name>
<dbReference type="OrthoDB" id="9775346at2"/>
<gene>
    <name evidence="1" type="ORF">EDD63_10178</name>
</gene>
<dbReference type="PANTHER" id="PTHR34070">
    <property type="entry name" value="ARMADILLO-TYPE FOLD"/>
    <property type="match status" value="1"/>
</dbReference>
<dbReference type="InterPro" id="IPR014825">
    <property type="entry name" value="DNA_alkylation"/>
</dbReference>
<dbReference type="EMBL" id="SODD01000001">
    <property type="protein sequence ID" value="TDW26363.1"/>
    <property type="molecule type" value="Genomic_DNA"/>
</dbReference>
<dbReference type="Gene3D" id="1.25.40.290">
    <property type="entry name" value="ARM repeat domains"/>
    <property type="match status" value="1"/>
</dbReference>
<dbReference type="AlphaFoldDB" id="A0A4R8ACV6"/>
<dbReference type="Proteomes" id="UP000294743">
    <property type="component" value="Unassembled WGS sequence"/>
</dbReference>
<dbReference type="Gene3D" id="1.20.1660.10">
    <property type="entry name" value="Hypothetical protein (EF3068)"/>
    <property type="match status" value="1"/>
</dbReference>
<dbReference type="SUPFAM" id="SSF48371">
    <property type="entry name" value="ARM repeat"/>
    <property type="match status" value="1"/>
</dbReference>
<comment type="caution">
    <text evidence="1">The sequence shown here is derived from an EMBL/GenBank/DDBJ whole genome shotgun (WGS) entry which is preliminary data.</text>
</comment>
<dbReference type="Pfam" id="PF08713">
    <property type="entry name" value="DNA_alkylation"/>
    <property type="match status" value="1"/>
</dbReference>
<proteinExistence type="predicted"/>
<reference evidence="1 2" key="1">
    <citation type="submission" date="2019-03" db="EMBL/GenBank/DDBJ databases">
        <title>Genomic Encyclopedia of Type Strains, Phase IV (KMG-IV): sequencing the most valuable type-strain genomes for metagenomic binning, comparative biology and taxonomic classification.</title>
        <authorList>
            <person name="Goeker M."/>
        </authorList>
    </citation>
    <scope>NUCLEOTIDE SEQUENCE [LARGE SCALE GENOMIC DNA]</scope>
    <source>
        <strain evidence="1 2">DSM 28867</strain>
    </source>
</reference>
<protein>
    <submittedName>
        <fullName evidence="1">3-methyladenine DNA glycosylase AlkD</fullName>
    </submittedName>
</protein>